<dbReference type="GO" id="GO:0048598">
    <property type="term" value="P:embryonic morphogenesis"/>
    <property type="evidence" value="ECO:0007669"/>
    <property type="project" value="InterPro"/>
</dbReference>
<evidence type="ECO:0000313" key="2">
    <source>
        <dbReference type="EMBL" id="EGD83428.1"/>
    </source>
</evidence>
<feature type="compositionally biased region" description="Basic and acidic residues" evidence="1">
    <location>
        <begin position="59"/>
        <end position="71"/>
    </location>
</feature>
<name>F2U7L1_SALR5</name>
<dbReference type="InterPro" id="IPR024887">
    <property type="entry name" value="Ashwin"/>
</dbReference>
<dbReference type="GO" id="GO:0072669">
    <property type="term" value="C:tRNA-splicing ligase complex"/>
    <property type="evidence" value="ECO:0007669"/>
    <property type="project" value="InterPro"/>
</dbReference>
<feature type="compositionally biased region" description="Basic and acidic residues" evidence="1">
    <location>
        <begin position="22"/>
        <end position="37"/>
    </location>
</feature>
<dbReference type="KEGG" id="sre:PTSG_04035"/>
<dbReference type="AlphaFoldDB" id="F2U7L1"/>
<dbReference type="RefSeq" id="XP_004994932.1">
    <property type="nucleotide sequence ID" value="XM_004994875.1"/>
</dbReference>
<dbReference type="Pfam" id="PF15323">
    <property type="entry name" value="Ashwin"/>
    <property type="match status" value="1"/>
</dbReference>
<dbReference type="EMBL" id="GL832963">
    <property type="protein sequence ID" value="EGD83428.1"/>
    <property type="molecule type" value="Genomic_DNA"/>
</dbReference>
<proteinExistence type="predicted"/>
<protein>
    <submittedName>
        <fullName evidence="2">Uncharacterized protein</fullName>
    </submittedName>
</protein>
<evidence type="ECO:0000256" key="1">
    <source>
        <dbReference type="SAM" id="MobiDB-lite"/>
    </source>
</evidence>
<accession>F2U7L1</accession>
<gene>
    <name evidence="2" type="ORF">PTSG_04035</name>
</gene>
<feature type="region of interest" description="Disordered" evidence="1">
    <location>
        <begin position="114"/>
        <end position="135"/>
    </location>
</feature>
<feature type="compositionally biased region" description="Basic residues" evidence="1">
    <location>
        <begin position="1"/>
        <end position="21"/>
    </location>
</feature>
<keyword evidence="3" id="KW-1185">Reference proteome</keyword>
<feature type="region of interest" description="Disordered" evidence="1">
    <location>
        <begin position="1"/>
        <end position="73"/>
    </location>
</feature>
<dbReference type="InParanoid" id="F2U7L1"/>
<evidence type="ECO:0000313" key="3">
    <source>
        <dbReference type="Proteomes" id="UP000007799"/>
    </source>
</evidence>
<feature type="compositionally biased region" description="Basic and acidic residues" evidence="1">
    <location>
        <begin position="117"/>
        <end position="135"/>
    </location>
</feature>
<organism evidence="3">
    <name type="scientific">Salpingoeca rosetta (strain ATCC 50818 / BSB-021)</name>
    <dbReference type="NCBI Taxonomy" id="946362"/>
    <lineage>
        <taxon>Eukaryota</taxon>
        <taxon>Choanoflagellata</taxon>
        <taxon>Craspedida</taxon>
        <taxon>Salpingoecidae</taxon>
        <taxon>Salpingoeca</taxon>
    </lineage>
</organism>
<dbReference type="Proteomes" id="UP000007799">
    <property type="component" value="Unassembled WGS sequence"/>
</dbReference>
<sequence length="216" mass="25252">MMRRGGRGGGHRRSHQKHRHHEREQAPQHPEAKKPKPDSGFLPHPQHQHHQHHQHHHQQHPENQHNPHLDLDVLSNPHTLDVQQLRALLTSRGIDVAETATRDDLLQAFVQFVAPKPQREPRSSRRRQQREEQRHQKQLQLAARVKRMAAKRRTPAQPQDVLDSEGRELKRTKETDHHVRTMDKHAGHGAELVTDEHGEQVVKKPNGFQFKVITWP</sequence>
<dbReference type="GeneID" id="16075510"/>
<feature type="compositionally biased region" description="Basic residues" evidence="1">
    <location>
        <begin position="46"/>
        <end position="58"/>
    </location>
</feature>
<reference evidence="2" key="1">
    <citation type="submission" date="2009-08" db="EMBL/GenBank/DDBJ databases">
        <title>Annotation of Salpingoeca rosetta.</title>
        <authorList>
            <consortium name="The Broad Institute Genome Sequencing Platform"/>
            <person name="Russ C."/>
            <person name="Cuomo C."/>
            <person name="Burger G."/>
            <person name="Gray M.W."/>
            <person name="Holland P.W.H."/>
            <person name="King N."/>
            <person name="Lang F.B.F."/>
            <person name="Roger A.J."/>
            <person name="Ruiz-Trillo I."/>
            <person name="Young S.K."/>
            <person name="Zeng Q."/>
            <person name="Gargeya S."/>
            <person name="Alvarado L."/>
            <person name="Berlin A."/>
            <person name="Chapman S.B."/>
            <person name="Chen Z."/>
            <person name="Freedman E."/>
            <person name="Gellesch M."/>
            <person name="Goldberg J."/>
            <person name="Griggs A."/>
            <person name="Gujja S."/>
            <person name="Heilman E."/>
            <person name="Heiman D."/>
            <person name="Howarth C."/>
            <person name="Mehta T."/>
            <person name="Neiman D."/>
            <person name="Pearson M."/>
            <person name="Roberts A."/>
            <person name="Saif S."/>
            <person name="Shea T."/>
            <person name="Shenoy N."/>
            <person name="Sisk P."/>
            <person name="Stolte C."/>
            <person name="Sykes S."/>
            <person name="White J."/>
            <person name="Yandava C."/>
            <person name="Haas B."/>
            <person name="Nusbaum C."/>
            <person name="Birren B."/>
        </authorList>
    </citation>
    <scope>NUCLEOTIDE SEQUENCE [LARGE SCALE GENOMIC DNA]</scope>
    <source>
        <strain evidence="2">ATCC 50818</strain>
    </source>
</reference>